<organism evidence="1 2">
    <name type="scientific">Corynebacterium crudilactis</name>
    <dbReference type="NCBI Taxonomy" id="1652495"/>
    <lineage>
        <taxon>Bacteria</taxon>
        <taxon>Bacillati</taxon>
        <taxon>Actinomycetota</taxon>
        <taxon>Actinomycetes</taxon>
        <taxon>Mycobacteriales</taxon>
        <taxon>Corynebacteriaceae</taxon>
        <taxon>Corynebacterium</taxon>
    </lineage>
</organism>
<evidence type="ECO:0000313" key="1">
    <source>
        <dbReference type="EMBL" id="ANE03451.1"/>
    </source>
</evidence>
<name>A0A172QS02_9CORY</name>
<keyword evidence="2" id="KW-1185">Reference proteome</keyword>
<dbReference type="KEGG" id="ccjz:ccrud_03935"/>
<reference evidence="1 2" key="1">
    <citation type="submission" date="2016-05" db="EMBL/GenBank/DDBJ databases">
        <title>Complete genome sequence of Corynebacterium crudilactis, a new Corynebacterium species isolated from raw cow's milk.</title>
        <authorList>
            <person name="Christian R."/>
            <person name="Zimmermann J."/>
            <person name="Lipski A."/>
            <person name="Kalinowski J."/>
        </authorList>
    </citation>
    <scope>NUCLEOTIDE SEQUENCE [LARGE SCALE GENOMIC DNA]</scope>
    <source>
        <strain evidence="1 2">JZ16</strain>
    </source>
</reference>
<accession>A0A172QS02</accession>
<dbReference type="OrthoDB" id="9898284at2"/>
<sequence length="139" mass="15515">MPANYTAVDALTHARESLKNTLDWVREDLAAHYGLEWIDGEENLPGPLNEVMAALYSITDDVTDMAVDTGVYHRNSDGALMRPVYYSNHRPVYSQRLTGPVGEQIECIYLEHPNGQPHPVVEAETRRAGLHVEGRGSNE</sequence>
<gene>
    <name evidence="1" type="ORF">ccrud_03935</name>
</gene>
<dbReference type="RefSeq" id="WP_066564954.1">
    <property type="nucleotide sequence ID" value="NZ_CP015622.1"/>
</dbReference>
<proteinExistence type="predicted"/>
<evidence type="ECO:0000313" key="2">
    <source>
        <dbReference type="Proteomes" id="UP000076929"/>
    </source>
</evidence>
<protein>
    <submittedName>
        <fullName evidence="1">Uncharacterized protein</fullName>
    </submittedName>
</protein>
<dbReference type="EMBL" id="CP015622">
    <property type="protein sequence ID" value="ANE03451.1"/>
    <property type="molecule type" value="Genomic_DNA"/>
</dbReference>
<dbReference type="Proteomes" id="UP000076929">
    <property type="component" value="Chromosome"/>
</dbReference>
<dbReference type="AlphaFoldDB" id="A0A172QS02"/>
<dbReference type="STRING" id="1652495.ccrud_03935"/>